<dbReference type="InterPro" id="IPR036097">
    <property type="entry name" value="HisK_dim/P_sf"/>
</dbReference>
<dbReference type="SMART" id="SM00387">
    <property type="entry name" value="HATPase_c"/>
    <property type="match status" value="1"/>
</dbReference>
<dbReference type="SUPFAM" id="SSF52172">
    <property type="entry name" value="CheY-like"/>
    <property type="match status" value="1"/>
</dbReference>
<dbReference type="PRINTS" id="PR00344">
    <property type="entry name" value="BCTRLSENSOR"/>
</dbReference>
<feature type="domain" description="PAS" evidence="9">
    <location>
        <begin position="27"/>
        <end position="78"/>
    </location>
</feature>
<name>A0AAC8Q9A3_9BACT</name>
<gene>
    <name evidence="10" type="ORF">AA314_04811</name>
</gene>
<dbReference type="InterPro" id="IPR011006">
    <property type="entry name" value="CheY-like_superfamily"/>
</dbReference>
<keyword evidence="5" id="KW-0418">Kinase</keyword>
<evidence type="ECO:0000256" key="1">
    <source>
        <dbReference type="ARBA" id="ARBA00000085"/>
    </source>
</evidence>
<dbReference type="SUPFAM" id="SSF55781">
    <property type="entry name" value="GAF domain-like"/>
    <property type="match status" value="1"/>
</dbReference>
<comment type="catalytic activity">
    <reaction evidence="1">
        <text>ATP + protein L-histidine = ADP + protein N-phospho-L-histidine.</text>
        <dbReference type="EC" id="2.7.13.3"/>
    </reaction>
</comment>
<dbReference type="Gene3D" id="3.30.565.10">
    <property type="entry name" value="Histidine kinase-like ATPase, C-terminal domain"/>
    <property type="match status" value="1"/>
</dbReference>
<proteinExistence type="predicted"/>
<dbReference type="GO" id="GO:0000155">
    <property type="term" value="F:phosphorelay sensor kinase activity"/>
    <property type="evidence" value="ECO:0007669"/>
    <property type="project" value="InterPro"/>
</dbReference>
<evidence type="ECO:0000259" key="7">
    <source>
        <dbReference type="PROSITE" id="PS50109"/>
    </source>
</evidence>
<dbReference type="FunFam" id="3.30.565.10:FF:000010">
    <property type="entry name" value="Sensor histidine kinase RcsC"/>
    <property type="match status" value="1"/>
</dbReference>
<evidence type="ECO:0000313" key="11">
    <source>
        <dbReference type="Proteomes" id="UP000035579"/>
    </source>
</evidence>
<dbReference type="InterPro" id="IPR013656">
    <property type="entry name" value="PAS_4"/>
</dbReference>
<dbReference type="PROSITE" id="PS50110">
    <property type="entry name" value="RESPONSE_REGULATORY"/>
    <property type="match status" value="1"/>
</dbReference>
<dbReference type="CDD" id="cd17580">
    <property type="entry name" value="REC_2_DhkD-like"/>
    <property type="match status" value="1"/>
</dbReference>
<dbReference type="SMART" id="SM00448">
    <property type="entry name" value="REC"/>
    <property type="match status" value="1"/>
</dbReference>
<dbReference type="InterPro" id="IPR005467">
    <property type="entry name" value="His_kinase_dom"/>
</dbReference>
<dbReference type="EMBL" id="CP011509">
    <property type="protein sequence ID" value="AKJ03185.1"/>
    <property type="molecule type" value="Genomic_DNA"/>
</dbReference>
<evidence type="ECO:0000256" key="4">
    <source>
        <dbReference type="ARBA" id="ARBA00022679"/>
    </source>
</evidence>
<dbReference type="SMART" id="SM00091">
    <property type="entry name" value="PAS"/>
    <property type="match status" value="1"/>
</dbReference>
<dbReference type="Pfam" id="PF08448">
    <property type="entry name" value="PAS_4"/>
    <property type="match status" value="1"/>
</dbReference>
<dbReference type="Gene3D" id="1.10.287.130">
    <property type="match status" value="1"/>
</dbReference>
<dbReference type="Pfam" id="PF02518">
    <property type="entry name" value="HATPase_c"/>
    <property type="match status" value="1"/>
</dbReference>
<evidence type="ECO:0000313" key="10">
    <source>
        <dbReference type="EMBL" id="AKJ03185.1"/>
    </source>
</evidence>
<dbReference type="NCBIfam" id="TIGR00229">
    <property type="entry name" value="sensory_box"/>
    <property type="match status" value="1"/>
</dbReference>
<dbReference type="PROSITE" id="PS50112">
    <property type="entry name" value="PAS"/>
    <property type="match status" value="1"/>
</dbReference>
<dbReference type="InterPro" id="IPR003594">
    <property type="entry name" value="HATPase_dom"/>
</dbReference>
<keyword evidence="3 6" id="KW-0597">Phosphoprotein</keyword>
<dbReference type="PANTHER" id="PTHR43547">
    <property type="entry name" value="TWO-COMPONENT HISTIDINE KINASE"/>
    <property type="match status" value="1"/>
</dbReference>
<evidence type="ECO:0000256" key="2">
    <source>
        <dbReference type="ARBA" id="ARBA00012438"/>
    </source>
</evidence>
<evidence type="ECO:0000259" key="8">
    <source>
        <dbReference type="PROSITE" id="PS50110"/>
    </source>
</evidence>
<dbReference type="InterPro" id="IPR000014">
    <property type="entry name" value="PAS"/>
</dbReference>
<feature type="domain" description="Response regulatory" evidence="8">
    <location>
        <begin position="603"/>
        <end position="721"/>
    </location>
</feature>
<dbReference type="SUPFAM" id="SSF55874">
    <property type="entry name" value="ATPase domain of HSP90 chaperone/DNA topoisomerase II/histidine kinase"/>
    <property type="match status" value="1"/>
</dbReference>
<dbReference type="InterPro" id="IPR029016">
    <property type="entry name" value="GAF-like_dom_sf"/>
</dbReference>
<dbReference type="SMART" id="SM00388">
    <property type="entry name" value="HisKA"/>
    <property type="match status" value="1"/>
</dbReference>
<organism evidence="10 11">
    <name type="scientific">Archangium gephyra</name>
    <dbReference type="NCBI Taxonomy" id="48"/>
    <lineage>
        <taxon>Bacteria</taxon>
        <taxon>Pseudomonadati</taxon>
        <taxon>Myxococcota</taxon>
        <taxon>Myxococcia</taxon>
        <taxon>Myxococcales</taxon>
        <taxon>Cystobacterineae</taxon>
        <taxon>Archangiaceae</taxon>
        <taxon>Archangium</taxon>
    </lineage>
</organism>
<dbReference type="AlphaFoldDB" id="A0AAC8Q9A3"/>
<protein>
    <recommendedName>
        <fullName evidence="2">histidine kinase</fullName>
        <ecNumber evidence="2">2.7.13.3</ecNumber>
    </recommendedName>
</protein>
<dbReference type="InterPro" id="IPR036890">
    <property type="entry name" value="HATPase_C_sf"/>
</dbReference>
<dbReference type="Pfam" id="PF13185">
    <property type="entry name" value="GAF_2"/>
    <property type="match status" value="1"/>
</dbReference>
<keyword evidence="4" id="KW-0808">Transferase</keyword>
<dbReference type="SMART" id="SM00065">
    <property type="entry name" value="GAF"/>
    <property type="match status" value="1"/>
</dbReference>
<dbReference type="InterPro" id="IPR003018">
    <property type="entry name" value="GAF"/>
</dbReference>
<dbReference type="SUPFAM" id="SSF47384">
    <property type="entry name" value="Homodimeric domain of signal transducing histidine kinase"/>
    <property type="match status" value="1"/>
</dbReference>
<dbReference type="CDD" id="cd00082">
    <property type="entry name" value="HisKA"/>
    <property type="match status" value="1"/>
</dbReference>
<dbReference type="CDD" id="cd16922">
    <property type="entry name" value="HATPase_EvgS-ArcB-TorS-like"/>
    <property type="match status" value="1"/>
</dbReference>
<dbReference type="InterPro" id="IPR003661">
    <property type="entry name" value="HisK_dim/P_dom"/>
</dbReference>
<dbReference type="InterPro" id="IPR004358">
    <property type="entry name" value="Sig_transdc_His_kin-like_C"/>
</dbReference>
<dbReference type="PROSITE" id="PS50109">
    <property type="entry name" value="HIS_KIN"/>
    <property type="match status" value="1"/>
</dbReference>
<dbReference type="CDD" id="cd00130">
    <property type="entry name" value="PAS"/>
    <property type="match status" value="1"/>
</dbReference>
<reference evidence="10 11" key="1">
    <citation type="submission" date="2015-05" db="EMBL/GenBank/DDBJ databases">
        <title>Genome assembly of Archangium gephyra DSM 2261.</title>
        <authorList>
            <person name="Sharma G."/>
            <person name="Subramanian S."/>
        </authorList>
    </citation>
    <scope>NUCLEOTIDE SEQUENCE [LARGE SCALE GENOMIC DNA]</scope>
    <source>
        <strain evidence="10 11">DSM 2261</strain>
    </source>
</reference>
<dbReference type="Pfam" id="PF00072">
    <property type="entry name" value="Response_reg"/>
    <property type="match status" value="1"/>
</dbReference>
<dbReference type="SUPFAM" id="SSF55785">
    <property type="entry name" value="PYP-like sensor domain (PAS domain)"/>
    <property type="match status" value="1"/>
</dbReference>
<dbReference type="InterPro" id="IPR001789">
    <property type="entry name" value="Sig_transdc_resp-reg_receiver"/>
</dbReference>
<dbReference type="Proteomes" id="UP000035579">
    <property type="component" value="Chromosome"/>
</dbReference>
<dbReference type="PANTHER" id="PTHR43547:SF2">
    <property type="entry name" value="HYBRID SIGNAL TRANSDUCTION HISTIDINE KINASE C"/>
    <property type="match status" value="1"/>
</dbReference>
<dbReference type="GO" id="GO:0032259">
    <property type="term" value="P:methylation"/>
    <property type="evidence" value="ECO:0007669"/>
    <property type="project" value="UniProtKB-KW"/>
</dbReference>
<evidence type="ECO:0000259" key="9">
    <source>
        <dbReference type="PROSITE" id="PS50112"/>
    </source>
</evidence>
<dbReference type="Pfam" id="PF00512">
    <property type="entry name" value="HisKA"/>
    <property type="match status" value="1"/>
</dbReference>
<feature type="modified residue" description="4-aspartylphosphate" evidence="6">
    <location>
        <position position="652"/>
    </location>
</feature>
<dbReference type="Gene3D" id="3.30.450.40">
    <property type="match status" value="1"/>
</dbReference>
<accession>A0AAC8Q9A3</accession>
<keyword evidence="10" id="KW-0489">Methyltransferase</keyword>
<dbReference type="Gene3D" id="3.40.50.2300">
    <property type="match status" value="1"/>
</dbReference>
<evidence type="ECO:0000256" key="6">
    <source>
        <dbReference type="PROSITE-ProRule" id="PRU00169"/>
    </source>
</evidence>
<dbReference type="EC" id="2.7.13.3" evidence="2"/>
<evidence type="ECO:0000256" key="5">
    <source>
        <dbReference type="ARBA" id="ARBA00022777"/>
    </source>
</evidence>
<sequence length="727" mass="79551">MYTSRQAGDQPVTLSRMIPLTDTHGRAPPRLEELLEVVTDGVLALDVQGRPTYVNTSAERILGRSRNLLLGRRLWAELPGLEESELYRACHRALAEGTPATVEEYLVSLGAWLEVRVFPTAEGLLVLLRDVTPLKQMQAESSRLHALVSTAQRRARQALELISEANSALSSTLELRQALERLTRSLVPRFAGWCGIYLRQGKGPLERVAFTDVDPVRALRLRKAGRLVEGPYPLPTAILENGRPESLPLLTEQVLDTDVLASETDETIRELRSTFVGMRGLAVPIALDGRKLGVLVLATGDEYRTYDADDVRIAEELAHRTAITVEHARLFELERQERDRAEEANRAKDDFLATVSHELRTPLTAILGWTSILRTNSLPPEKQTRALETVERSARAQAQIVDDLLDISRIVAGRMRLEMQPVKLAPVVEAALEAVRPAAAARNIKLEPQLEPGAGPVQGDAQRLQQVAWNLLTNAIKFTPDGGRVTARLRCVEGHVELQVTDSGKGIDPAFLPHVFERFRQADGTSTRRYGGLGLGLAIVRHLVELHGGTVQAHSEGEGRGSTFTMRLPLAAARQPEGTSPGATSVLSDPSLAAYLPDLSGVRVLVVDDEQGTRELLRALLEERGAQVSSASSAAEALEQLQRAPPDLLVSDIGMPDADGYTFIRQVRALPPARGGQVPAAALTAYTRLEDRTRALSAGFQVYVPKPVDPIELVMALANLINRFARN</sequence>
<dbReference type="KEGG" id="age:AA314_04811"/>
<dbReference type="Gene3D" id="3.30.450.20">
    <property type="entry name" value="PAS domain"/>
    <property type="match status" value="1"/>
</dbReference>
<evidence type="ECO:0000256" key="3">
    <source>
        <dbReference type="ARBA" id="ARBA00022553"/>
    </source>
</evidence>
<dbReference type="GO" id="GO:0008168">
    <property type="term" value="F:methyltransferase activity"/>
    <property type="evidence" value="ECO:0007669"/>
    <property type="project" value="UniProtKB-KW"/>
</dbReference>
<feature type="domain" description="Histidine kinase" evidence="7">
    <location>
        <begin position="354"/>
        <end position="572"/>
    </location>
</feature>
<dbReference type="InterPro" id="IPR035965">
    <property type="entry name" value="PAS-like_dom_sf"/>
</dbReference>